<sequence length="220" mass="24733">MAAVTKVEKFSRALLKLTETCNSFILPGSSRSECRPFLVGNRQVGLIHQDVWNHLLHYPDVFVVSALEESKTSNRNSLTLNAEYKTAAERSDAVAKVLEDLRQKDIFISLKGWRDETYDVKATFTDMPLLAMERSATSLFGTVSYGVHINGYCHKDGQLMMWIGRRSKTKQTYPNLLDNMCAGGLSSGLAIRECAIKECQEEASVPLEMFDRLQQTGCIR</sequence>
<dbReference type="SUPFAM" id="SSF55811">
    <property type="entry name" value="Nudix"/>
    <property type="match status" value="1"/>
</dbReference>
<keyword evidence="2" id="KW-0378">Hydrolase</keyword>
<keyword evidence="3" id="KW-1185">Reference proteome</keyword>
<gene>
    <name evidence="2" type="ORF">KP79_PYT00196</name>
</gene>
<dbReference type="Pfam" id="PF15916">
    <property type="entry name" value="DUF4743"/>
    <property type="match status" value="1"/>
</dbReference>
<name>A0A210R435_MIZYE</name>
<dbReference type="InterPro" id="IPR031804">
    <property type="entry name" value="DUF4743"/>
</dbReference>
<dbReference type="STRING" id="6573.A0A210R435"/>
<evidence type="ECO:0000313" key="2">
    <source>
        <dbReference type="EMBL" id="OWF55738.1"/>
    </source>
</evidence>
<dbReference type="EMBL" id="NEDP02000501">
    <property type="protein sequence ID" value="OWF55738.1"/>
    <property type="molecule type" value="Genomic_DNA"/>
</dbReference>
<protein>
    <submittedName>
        <fullName evidence="2">Nudix hydrolase 20, chloroplastic</fullName>
    </submittedName>
</protein>
<dbReference type="GO" id="GO:0044715">
    <property type="term" value="F:8-oxo-dGDP phosphatase activity"/>
    <property type="evidence" value="ECO:0007669"/>
    <property type="project" value="TreeGrafter"/>
</dbReference>
<dbReference type="Gene3D" id="3.90.79.10">
    <property type="entry name" value="Nucleoside Triphosphate Pyrophosphohydrolase"/>
    <property type="match status" value="1"/>
</dbReference>
<reference evidence="2 3" key="1">
    <citation type="journal article" date="2017" name="Nat. Ecol. Evol.">
        <title>Scallop genome provides insights into evolution of bilaterian karyotype and development.</title>
        <authorList>
            <person name="Wang S."/>
            <person name="Zhang J."/>
            <person name="Jiao W."/>
            <person name="Li J."/>
            <person name="Xun X."/>
            <person name="Sun Y."/>
            <person name="Guo X."/>
            <person name="Huan P."/>
            <person name="Dong B."/>
            <person name="Zhang L."/>
            <person name="Hu X."/>
            <person name="Sun X."/>
            <person name="Wang J."/>
            <person name="Zhao C."/>
            <person name="Wang Y."/>
            <person name="Wang D."/>
            <person name="Huang X."/>
            <person name="Wang R."/>
            <person name="Lv J."/>
            <person name="Li Y."/>
            <person name="Zhang Z."/>
            <person name="Liu B."/>
            <person name="Lu W."/>
            <person name="Hui Y."/>
            <person name="Liang J."/>
            <person name="Zhou Z."/>
            <person name="Hou R."/>
            <person name="Li X."/>
            <person name="Liu Y."/>
            <person name="Li H."/>
            <person name="Ning X."/>
            <person name="Lin Y."/>
            <person name="Zhao L."/>
            <person name="Xing Q."/>
            <person name="Dou J."/>
            <person name="Li Y."/>
            <person name="Mao J."/>
            <person name="Guo H."/>
            <person name="Dou H."/>
            <person name="Li T."/>
            <person name="Mu C."/>
            <person name="Jiang W."/>
            <person name="Fu Q."/>
            <person name="Fu X."/>
            <person name="Miao Y."/>
            <person name="Liu J."/>
            <person name="Yu Q."/>
            <person name="Li R."/>
            <person name="Liao H."/>
            <person name="Li X."/>
            <person name="Kong Y."/>
            <person name="Jiang Z."/>
            <person name="Chourrout D."/>
            <person name="Li R."/>
            <person name="Bao Z."/>
        </authorList>
    </citation>
    <scope>NUCLEOTIDE SEQUENCE [LARGE SCALE GENOMIC DNA]</scope>
    <source>
        <strain evidence="2 3">PY_sf001</strain>
    </source>
</reference>
<dbReference type="PANTHER" id="PTHR13622:SF8">
    <property type="entry name" value="THIAMIN PYROPHOSPHOKINASE 1"/>
    <property type="match status" value="1"/>
</dbReference>
<evidence type="ECO:0000259" key="1">
    <source>
        <dbReference type="Pfam" id="PF15916"/>
    </source>
</evidence>
<proteinExistence type="predicted"/>
<dbReference type="Proteomes" id="UP000242188">
    <property type="component" value="Unassembled WGS sequence"/>
</dbReference>
<accession>A0A210R435</accession>
<dbReference type="Gene3D" id="3.30.750.160">
    <property type="match status" value="1"/>
</dbReference>
<dbReference type="PANTHER" id="PTHR13622">
    <property type="entry name" value="THIAMIN PYROPHOSPHOKINASE"/>
    <property type="match status" value="1"/>
</dbReference>
<feature type="domain" description="DUF4743" evidence="1">
    <location>
        <begin position="14"/>
        <end position="142"/>
    </location>
</feature>
<dbReference type="InterPro" id="IPR015797">
    <property type="entry name" value="NUDIX_hydrolase-like_dom_sf"/>
</dbReference>
<organism evidence="2 3">
    <name type="scientific">Mizuhopecten yessoensis</name>
    <name type="common">Japanese scallop</name>
    <name type="synonym">Patinopecten yessoensis</name>
    <dbReference type="NCBI Taxonomy" id="6573"/>
    <lineage>
        <taxon>Eukaryota</taxon>
        <taxon>Metazoa</taxon>
        <taxon>Spiralia</taxon>
        <taxon>Lophotrochozoa</taxon>
        <taxon>Mollusca</taxon>
        <taxon>Bivalvia</taxon>
        <taxon>Autobranchia</taxon>
        <taxon>Pteriomorphia</taxon>
        <taxon>Pectinida</taxon>
        <taxon>Pectinoidea</taxon>
        <taxon>Pectinidae</taxon>
        <taxon>Mizuhopecten</taxon>
    </lineage>
</organism>
<evidence type="ECO:0000313" key="3">
    <source>
        <dbReference type="Proteomes" id="UP000242188"/>
    </source>
</evidence>
<comment type="caution">
    <text evidence="2">The sequence shown here is derived from an EMBL/GenBank/DDBJ whole genome shotgun (WGS) entry which is preliminary data.</text>
</comment>
<dbReference type="OrthoDB" id="10261522at2759"/>
<dbReference type="AlphaFoldDB" id="A0A210R435"/>